<feature type="region of interest" description="Disordered" evidence="1">
    <location>
        <begin position="127"/>
        <end position="146"/>
    </location>
</feature>
<dbReference type="AlphaFoldDB" id="A0ABD5XRP0"/>
<evidence type="ECO:0000259" key="2">
    <source>
        <dbReference type="Pfam" id="PF02771"/>
    </source>
</evidence>
<reference evidence="3 4" key="1">
    <citation type="journal article" date="2019" name="Int. J. Syst. Evol. Microbiol.">
        <title>The Global Catalogue of Microorganisms (GCM) 10K type strain sequencing project: providing services to taxonomists for standard genome sequencing and annotation.</title>
        <authorList>
            <consortium name="The Broad Institute Genomics Platform"/>
            <consortium name="The Broad Institute Genome Sequencing Center for Infectious Disease"/>
            <person name="Wu L."/>
            <person name="Ma J."/>
        </authorList>
    </citation>
    <scope>NUCLEOTIDE SEQUENCE [LARGE SCALE GENOMIC DNA]</scope>
    <source>
        <strain evidence="3 4">DT92</strain>
    </source>
</reference>
<dbReference type="InterPro" id="IPR009100">
    <property type="entry name" value="AcylCoA_DH/oxidase_NM_dom_sf"/>
</dbReference>
<dbReference type="InterPro" id="IPR013786">
    <property type="entry name" value="AcylCoA_DH/ox_N"/>
</dbReference>
<accession>A0ABD5XRP0</accession>
<dbReference type="Pfam" id="PF02771">
    <property type="entry name" value="Acyl-CoA_dh_N"/>
    <property type="match status" value="1"/>
</dbReference>
<feature type="domain" description="Acyl-CoA dehydrogenase/oxidase N-terminal" evidence="2">
    <location>
        <begin position="63"/>
        <end position="117"/>
    </location>
</feature>
<keyword evidence="4" id="KW-1185">Reference proteome</keyword>
<dbReference type="Proteomes" id="UP001596368">
    <property type="component" value="Unassembled WGS sequence"/>
</dbReference>
<evidence type="ECO:0000256" key="1">
    <source>
        <dbReference type="SAM" id="MobiDB-lite"/>
    </source>
</evidence>
<organism evidence="3 4">
    <name type="scientific">Halobaculum litoreum</name>
    <dbReference type="NCBI Taxonomy" id="3031998"/>
    <lineage>
        <taxon>Archaea</taxon>
        <taxon>Methanobacteriati</taxon>
        <taxon>Methanobacteriota</taxon>
        <taxon>Stenosarchaea group</taxon>
        <taxon>Halobacteria</taxon>
        <taxon>Halobacteriales</taxon>
        <taxon>Haloferacaceae</taxon>
        <taxon>Halobaculum</taxon>
    </lineage>
</organism>
<dbReference type="EMBL" id="JBHSZG010000008">
    <property type="protein sequence ID" value="MFC7137838.1"/>
    <property type="molecule type" value="Genomic_DNA"/>
</dbReference>
<dbReference type="InterPro" id="IPR037069">
    <property type="entry name" value="AcylCoA_DH/ox_N_sf"/>
</dbReference>
<protein>
    <submittedName>
        <fullName evidence="3">Acyl-CoA dehydrogenase family protein</fullName>
    </submittedName>
</protein>
<proteinExistence type="predicted"/>
<sequence length="146" mass="15907">MATLPESEALAGEFDVPDDVRPVVDRVVSFVEEEVLPYEAEHAAHVGGPLDYLDDDGLMKPETRAMQAEIRERSADAGLYALHMPAEVGGGGLSLREMFYVQEAVFRYGTGHGSSVARAMLAWTEGPSPRWSTSTRHNAGSGWNRS</sequence>
<name>A0ABD5XRP0_9EURY</name>
<dbReference type="SUPFAM" id="SSF56645">
    <property type="entry name" value="Acyl-CoA dehydrogenase NM domain-like"/>
    <property type="match status" value="1"/>
</dbReference>
<dbReference type="Gene3D" id="1.10.540.10">
    <property type="entry name" value="Acyl-CoA dehydrogenase/oxidase, N-terminal domain"/>
    <property type="match status" value="1"/>
</dbReference>
<gene>
    <name evidence="3" type="ORF">ACFQRB_18145</name>
</gene>
<evidence type="ECO:0000313" key="3">
    <source>
        <dbReference type="EMBL" id="MFC7137838.1"/>
    </source>
</evidence>
<evidence type="ECO:0000313" key="4">
    <source>
        <dbReference type="Proteomes" id="UP001596368"/>
    </source>
</evidence>
<comment type="caution">
    <text evidence="3">The sequence shown here is derived from an EMBL/GenBank/DDBJ whole genome shotgun (WGS) entry which is preliminary data.</text>
</comment>
<feature type="compositionally biased region" description="Polar residues" evidence="1">
    <location>
        <begin position="130"/>
        <end position="146"/>
    </location>
</feature>